<keyword evidence="2 6" id="KW-0396">Initiation factor</keyword>
<dbReference type="EMBL" id="GG679132">
    <property type="protein sequence ID" value="EER08264.1"/>
    <property type="molecule type" value="Genomic_DNA"/>
</dbReference>
<feature type="compositionally biased region" description="Basic and acidic residues" evidence="7">
    <location>
        <begin position="618"/>
        <end position="627"/>
    </location>
</feature>
<dbReference type="GeneID" id="9064481"/>
<dbReference type="Gene3D" id="3.30.760.10">
    <property type="entry name" value="RNA Cap, Translation Initiation Factor Eif4e"/>
    <property type="match status" value="1"/>
</dbReference>
<dbReference type="RefSeq" id="XP_002776448.1">
    <property type="nucleotide sequence ID" value="XM_002776402.1"/>
</dbReference>
<dbReference type="GO" id="GO:0016281">
    <property type="term" value="C:eukaryotic translation initiation factor 4F complex"/>
    <property type="evidence" value="ECO:0007669"/>
    <property type="project" value="TreeGrafter"/>
</dbReference>
<dbReference type="OMA" id="TANETHH"/>
<evidence type="ECO:0000313" key="8">
    <source>
        <dbReference type="EMBL" id="EER08264.1"/>
    </source>
</evidence>
<keyword evidence="9" id="KW-1185">Reference proteome</keyword>
<gene>
    <name evidence="8" type="ORF">Pmar_PMAR007935</name>
</gene>
<dbReference type="PANTHER" id="PTHR11960">
    <property type="entry name" value="EUKARYOTIC TRANSLATION INITIATION FACTOR 4E RELATED"/>
    <property type="match status" value="1"/>
</dbReference>
<organism evidence="9">
    <name type="scientific">Perkinsus marinus (strain ATCC 50983 / TXsc)</name>
    <dbReference type="NCBI Taxonomy" id="423536"/>
    <lineage>
        <taxon>Eukaryota</taxon>
        <taxon>Sar</taxon>
        <taxon>Alveolata</taxon>
        <taxon>Perkinsozoa</taxon>
        <taxon>Perkinsea</taxon>
        <taxon>Perkinsida</taxon>
        <taxon>Perkinsidae</taxon>
        <taxon>Perkinsus</taxon>
    </lineage>
</organism>
<evidence type="ECO:0000256" key="2">
    <source>
        <dbReference type="ARBA" id="ARBA00022540"/>
    </source>
</evidence>
<comment type="similarity">
    <text evidence="1 6">Belongs to the eukaryotic initiation factor 4E family.</text>
</comment>
<dbReference type="GO" id="GO:0006417">
    <property type="term" value="P:regulation of translation"/>
    <property type="evidence" value="ECO:0007669"/>
    <property type="project" value="UniProtKB-KW"/>
</dbReference>
<feature type="region of interest" description="Disordered" evidence="7">
    <location>
        <begin position="594"/>
        <end position="627"/>
    </location>
</feature>
<dbReference type="InParanoid" id="C5L4S3"/>
<dbReference type="Pfam" id="PF01652">
    <property type="entry name" value="IF4E"/>
    <property type="match status" value="1"/>
</dbReference>
<dbReference type="InterPro" id="IPR001040">
    <property type="entry name" value="TIF_eIF_4E"/>
</dbReference>
<protein>
    <submittedName>
        <fullName evidence="8">Eukaryotic translation initiation factor 4e, putative</fullName>
    </submittedName>
</protein>
<dbReference type="SUPFAM" id="SSF55418">
    <property type="entry name" value="eIF4e-like"/>
    <property type="match status" value="1"/>
</dbReference>
<evidence type="ECO:0000256" key="5">
    <source>
        <dbReference type="ARBA" id="ARBA00022917"/>
    </source>
</evidence>
<evidence type="ECO:0000313" key="9">
    <source>
        <dbReference type="Proteomes" id="UP000007800"/>
    </source>
</evidence>
<feature type="compositionally biased region" description="Basic and acidic residues" evidence="7">
    <location>
        <begin position="72"/>
        <end position="84"/>
    </location>
</feature>
<feature type="compositionally biased region" description="Polar residues" evidence="7">
    <location>
        <begin position="1"/>
        <end position="17"/>
    </location>
</feature>
<dbReference type="GO" id="GO:0000340">
    <property type="term" value="F:RNA 7-methylguanosine cap binding"/>
    <property type="evidence" value="ECO:0007669"/>
    <property type="project" value="TreeGrafter"/>
</dbReference>
<feature type="region of interest" description="Disordered" evidence="7">
    <location>
        <begin position="119"/>
        <end position="146"/>
    </location>
</feature>
<evidence type="ECO:0000256" key="1">
    <source>
        <dbReference type="ARBA" id="ARBA00009860"/>
    </source>
</evidence>
<dbReference type="InterPro" id="IPR023398">
    <property type="entry name" value="TIF_eIF4e-like"/>
</dbReference>
<evidence type="ECO:0000256" key="6">
    <source>
        <dbReference type="RuleBase" id="RU004374"/>
    </source>
</evidence>
<dbReference type="Proteomes" id="UP000007800">
    <property type="component" value="Unassembled WGS sequence"/>
</dbReference>
<feature type="compositionally biased region" description="Acidic residues" evidence="7">
    <location>
        <begin position="594"/>
        <end position="608"/>
    </location>
</feature>
<keyword evidence="5 6" id="KW-0648">Protein biosynthesis</keyword>
<evidence type="ECO:0000256" key="3">
    <source>
        <dbReference type="ARBA" id="ARBA00022845"/>
    </source>
</evidence>
<keyword evidence="3" id="KW-0810">Translation regulation</keyword>
<name>C5L4S3_PERM5</name>
<feature type="region of interest" description="Disordered" evidence="7">
    <location>
        <begin position="193"/>
        <end position="259"/>
    </location>
</feature>
<dbReference type="GO" id="GO:0003743">
    <property type="term" value="F:translation initiation factor activity"/>
    <property type="evidence" value="ECO:0007669"/>
    <property type="project" value="UniProtKB-KW"/>
</dbReference>
<dbReference type="OrthoDB" id="590761at2759"/>
<reference evidence="8 9" key="1">
    <citation type="submission" date="2008-07" db="EMBL/GenBank/DDBJ databases">
        <authorList>
            <person name="El-Sayed N."/>
            <person name="Caler E."/>
            <person name="Inman J."/>
            <person name="Amedeo P."/>
            <person name="Hass B."/>
            <person name="Wortman J."/>
        </authorList>
    </citation>
    <scope>NUCLEOTIDE SEQUENCE [LARGE SCALE GENOMIC DNA]</scope>
    <source>
        <strain evidence="9">ATCC 50983 / TXsc</strain>
    </source>
</reference>
<feature type="region of interest" description="Disordered" evidence="7">
    <location>
        <begin position="1"/>
        <end position="99"/>
    </location>
</feature>
<proteinExistence type="inferred from homology"/>
<dbReference type="AlphaFoldDB" id="C5L4S3"/>
<evidence type="ECO:0000256" key="4">
    <source>
        <dbReference type="ARBA" id="ARBA00022884"/>
    </source>
</evidence>
<evidence type="ECO:0000256" key="7">
    <source>
        <dbReference type="SAM" id="MobiDB-lite"/>
    </source>
</evidence>
<accession>C5L4S3</accession>
<sequence>MAAAVVTTSIRSPSTTTDDAEEEQQDGKNSSSSNNSRAEEAGADPDIIDGQFILPDSVIVEFEADDEATEPQIKEAAARRERSRSSSRPRRRSGISASPPLCPQSRYLLWSCVRSDSEAEPSPVLQYSRKDPDSSSSTVGAYNMPPPWLGSTSGNAAAREAVELLKAKQKSRSKHAVDKANGIPAQEVGDTANETHHAPVSVLKNRRRRRGRQVQQGAGGIDEQVARDNATNGENKINTDNEPTPRQETPVVAGGDTEKATEVVEEEAAKVEVVEEKAKEGTPLFDTFTIWYDPGVSGGGASCKPAGPRDSEEYTRGLIRLGDVDTVEGFWQFWNSIDLMKLPKFSTISVFKNGIQPAWEDEHNQEGGRWVVKGLCRSDSKEYYSTCVLALLGNLFTAPQKMNGIVLSVRPRGNSIALWNTMVDPELFEVIDWELRSIAPEDMQETVEVEYRDHRGAINHNMRKLGSGASHWRLCTGMENAVGSMMMTPSSNEDITCPDTLYDPYTTPKAAAYYPHAEFNADAPEFCPGSAGCGQLTGLSTDTGSSNSFYMETPVWDHSAMYWEGEYNEEGVPLHGEEGYYYVDDQWMMGDDEAEVDQEGDEHVDDEGIPSKMPTALGHERNDAIEV</sequence>
<dbReference type="PANTHER" id="PTHR11960:SF8">
    <property type="entry name" value="EUKARYOTIC TRANSLATION INITIATION FACTOR 4E1-RELATED"/>
    <property type="match status" value="1"/>
</dbReference>
<keyword evidence="4 6" id="KW-0694">RNA-binding</keyword>